<evidence type="ECO:0000313" key="8">
    <source>
        <dbReference type="Proteomes" id="UP000245712"/>
    </source>
</evidence>
<dbReference type="Proteomes" id="UP000245712">
    <property type="component" value="Unassembled WGS sequence"/>
</dbReference>
<dbReference type="GO" id="GO:0051213">
    <property type="term" value="F:dioxygenase activity"/>
    <property type="evidence" value="ECO:0007669"/>
    <property type="project" value="UniProtKB-KW"/>
</dbReference>
<feature type="domain" description="Reductase C-terminal" evidence="6">
    <location>
        <begin position="329"/>
        <end position="413"/>
    </location>
</feature>
<dbReference type="PRINTS" id="PR00411">
    <property type="entry name" value="PNDRDTASEI"/>
</dbReference>
<dbReference type="NCBIfam" id="NF042949">
    <property type="entry name" value="3PPDioc_HcaD"/>
    <property type="match status" value="1"/>
</dbReference>
<dbReference type="InterPro" id="IPR016156">
    <property type="entry name" value="FAD/NAD-linked_Rdtase_dimer_sf"/>
</dbReference>
<accession>A0ABX5K9B4</accession>
<dbReference type="InterPro" id="IPR050446">
    <property type="entry name" value="FAD-oxidoreductase/Apoptosis"/>
</dbReference>
<sequence length="417" mass="44063">MNASTIVIVGAGQAGALAAAELRQQGYAGRVVLIGEERHAPYERPPLSKDVLLQPQTARCAIHGETFYTERNIELRLGAAVTALDAQARTVTLDSGEAIAFDSLLLATGARVRRLPVLDALDTLGGPGESVHTLRTLDDAQRLVPVLQAGKRVLLVGAGVIGLELASSAVELGAQVAVIEQAPRAMARCAPPVLTEALCDLHRARGVALHLGSPLAAAARENGEIVLTLEDGTRVAGDAVIYGIGVVPETALAQAAGLRVDNGIVIDAQCRTSCAHIYAAGDAASQWDEASGRHQRRETWENANRQAQTAARAMLGLAPEAEDAREADWFWTDQCGLNIQFAGNMAAPEWLARGSLEAPPCVLFGLDGEGTLVGAITVNQGRDMRSARALIDKRARIARETLADPAQNLRNLAREFA</sequence>
<organism evidence="7 8">
    <name type="scientific">Paraburkholderia unamae</name>
    <dbReference type="NCBI Taxonomy" id="219649"/>
    <lineage>
        <taxon>Bacteria</taxon>
        <taxon>Pseudomonadati</taxon>
        <taxon>Pseudomonadota</taxon>
        <taxon>Betaproteobacteria</taxon>
        <taxon>Burkholderiales</taxon>
        <taxon>Burkholderiaceae</taxon>
        <taxon>Paraburkholderia</taxon>
    </lineage>
</organism>
<keyword evidence="4" id="KW-0560">Oxidoreductase</keyword>
<keyword evidence="7" id="KW-0223">Dioxygenase</keyword>
<comment type="cofactor">
    <cofactor evidence="1">
        <name>FAD</name>
        <dbReference type="ChEBI" id="CHEBI:57692"/>
    </cofactor>
</comment>
<evidence type="ECO:0000259" key="5">
    <source>
        <dbReference type="Pfam" id="PF07992"/>
    </source>
</evidence>
<reference evidence="7 8" key="1">
    <citation type="submission" date="2018-05" db="EMBL/GenBank/DDBJ databases">
        <title>Genomic Encyclopedia of Type Strains, Phase IV (KMG-V): Genome sequencing to study the core and pangenomes of soil and plant-associated prokaryotes.</title>
        <authorList>
            <person name="Whitman W."/>
        </authorList>
    </citation>
    <scope>NUCLEOTIDE SEQUENCE [LARGE SCALE GENOMIC DNA]</scope>
    <source>
        <strain evidence="7 8">SCZa-39</strain>
    </source>
</reference>
<dbReference type="SUPFAM" id="SSF55424">
    <property type="entry name" value="FAD/NAD-linked reductases, dimerisation (C-terminal) domain"/>
    <property type="match status" value="1"/>
</dbReference>
<dbReference type="InterPro" id="IPR023753">
    <property type="entry name" value="FAD/NAD-binding_dom"/>
</dbReference>
<evidence type="ECO:0000313" key="7">
    <source>
        <dbReference type="EMBL" id="PVX71105.1"/>
    </source>
</evidence>
<keyword evidence="2" id="KW-0285">Flavoprotein</keyword>
<feature type="domain" description="FAD/NAD(P)-binding" evidence="5">
    <location>
        <begin position="5"/>
        <end position="307"/>
    </location>
</feature>
<dbReference type="EMBL" id="QEOB01000031">
    <property type="protein sequence ID" value="PVX71105.1"/>
    <property type="molecule type" value="Genomic_DNA"/>
</dbReference>
<evidence type="ECO:0000256" key="1">
    <source>
        <dbReference type="ARBA" id="ARBA00001974"/>
    </source>
</evidence>
<evidence type="ECO:0000256" key="2">
    <source>
        <dbReference type="ARBA" id="ARBA00022630"/>
    </source>
</evidence>
<dbReference type="InterPro" id="IPR036188">
    <property type="entry name" value="FAD/NAD-bd_sf"/>
</dbReference>
<dbReference type="Pfam" id="PF14759">
    <property type="entry name" value="Reductase_C"/>
    <property type="match status" value="1"/>
</dbReference>
<dbReference type="RefSeq" id="WP_116614494.1">
    <property type="nucleotide sequence ID" value="NZ_QEOB01000031.1"/>
</dbReference>
<name>A0ABX5K9B4_9BURK</name>
<dbReference type="Pfam" id="PF07992">
    <property type="entry name" value="Pyr_redox_2"/>
    <property type="match status" value="1"/>
</dbReference>
<evidence type="ECO:0000259" key="6">
    <source>
        <dbReference type="Pfam" id="PF14759"/>
    </source>
</evidence>
<protein>
    <submittedName>
        <fullName evidence="7">Phenylpropionate dioxygenase ferredoxin reductase subunit</fullName>
    </submittedName>
</protein>
<keyword evidence="8" id="KW-1185">Reference proteome</keyword>
<dbReference type="Gene3D" id="3.50.50.60">
    <property type="entry name" value="FAD/NAD(P)-binding domain"/>
    <property type="match status" value="2"/>
</dbReference>
<dbReference type="PRINTS" id="PR00368">
    <property type="entry name" value="FADPNR"/>
</dbReference>
<dbReference type="InterPro" id="IPR053382">
    <property type="entry name" value="Ring-hydroxylating_dioxygenase"/>
</dbReference>
<dbReference type="InterPro" id="IPR028202">
    <property type="entry name" value="Reductase_C"/>
</dbReference>
<dbReference type="PANTHER" id="PTHR43557">
    <property type="entry name" value="APOPTOSIS-INDUCING FACTOR 1"/>
    <property type="match status" value="1"/>
</dbReference>
<dbReference type="PANTHER" id="PTHR43557:SF2">
    <property type="entry name" value="RIESKE DOMAIN-CONTAINING PROTEIN-RELATED"/>
    <property type="match status" value="1"/>
</dbReference>
<proteinExistence type="predicted"/>
<evidence type="ECO:0000256" key="4">
    <source>
        <dbReference type="ARBA" id="ARBA00023002"/>
    </source>
</evidence>
<evidence type="ECO:0000256" key="3">
    <source>
        <dbReference type="ARBA" id="ARBA00022827"/>
    </source>
</evidence>
<dbReference type="Gene3D" id="3.30.390.30">
    <property type="match status" value="1"/>
</dbReference>
<dbReference type="SUPFAM" id="SSF51905">
    <property type="entry name" value="FAD/NAD(P)-binding domain"/>
    <property type="match status" value="1"/>
</dbReference>
<gene>
    <name evidence="7" type="ORF">C7402_13170</name>
</gene>
<comment type="caution">
    <text evidence="7">The sequence shown here is derived from an EMBL/GenBank/DDBJ whole genome shotgun (WGS) entry which is preliminary data.</text>
</comment>
<keyword evidence="3" id="KW-0274">FAD</keyword>